<dbReference type="Proteomes" id="UP000694404">
    <property type="component" value="Unplaced"/>
</dbReference>
<keyword evidence="4" id="KW-1185">Reference proteome</keyword>
<dbReference type="Ensembl" id="ENSCABT00000023141.1">
    <property type="protein sequence ID" value="ENSCABP00000021124.1"/>
    <property type="gene ID" value="ENSCABG00000015561.1"/>
</dbReference>
<name>A0A8C0HAK2_CHEAB</name>
<organism evidence="3 4">
    <name type="scientific">Chelonoidis abingdonii</name>
    <name type="common">Abingdon island giant tortoise</name>
    <name type="synonym">Testudo abingdonii</name>
    <dbReference type="NCBI Taxonomy" id="106734"/>
    <lineage>
        <taxon>Eukaryota</taxon>
        <taxon>Metazoa</taxon>
        <taxon>Chordata</taxon>
        <taxon>Craniata</taxon>
        <taxon>Vertebrata</taxon>
        <taxon>Euteleostomi</taxon>
        <taxon>Archelosauria</taxon>
        <taxon>Testudinata</taxon>
        <taxon>Testudines</taxon>
        <taxon>Cryptodira</taxon>
        <taxon>Durocryptodira</taxon>
        <taxon>Testudinoidea</taxon>
        <taxon>Testudinidae</taxon>
        <taxon>Chelonoidis</taxon>
    </lineage>
</organism>
<accession>A0A8C0HAK2</accession>
<dbReference type="AlphaFoldDB" id="A0A8C0HAK2"/>
<reference evidence="3" key="2">
    <citation type="submission" date="2025-09" db="UniProtKB">
        <authorList>
            <consortium name="Ensembl"/>
        </authorList>
    </citation>
    <scope>IDENTIFICATION</scope>
</reference>
<feature type="compositionally biased region" description="Basic and acidic residues" evidence="1">
    <location>
        <begin position="1"/>
        <end position="20"/>
    </location>
</feature>
<sequence>MSDHLEENCTEKSNSAHEEPAEAYATPAEDCQIAQKQLQQIERQLKCLAFQNPGPQVADFNPETREQKKKERMAKMNQDFFYKHKTMKKYDKHGRLLCNNMDLCDCLEKNCLGCFYPCPKCNSNKCGPACRCNRKWVYDRIETEAGEVISMLPFFVPE</sequence>
<evidence type="ECO:0000313" key="4">
    <source>
        <dbReference type="Proteomes" id="UP000694404"/>
    </source>
</evidence>
<evidence type="ECO:0000313" key="3">
    <source>
        <dbReference type="Ensembl" id="ENSCABP00000021124.1"/>
    </source>
</evidence>
<feature type="region of interest" description="Disordered" evidence="1">
    <location>
        <begin position="1"/>
        <end position="27"/>
    </location>
</feature>
<protein>
    <submittedName>
        <fullName evidence="3">ARF like GTPase 14 effector protein like</fullName>
    </submittedName>
</protein>
<proteinExistence type="predicted"/>
<dbReference type="GeneTree" id="ENSGT00940000160347"/>
<dbReference type="PANTHER" id="PTHR46536">
    <property type="entry name" value="ARL14 EFFECTOR PROTEIN"/>
    <property type="match status" value="1"/>
</dbReference>
<dbReference type="PANTHER" id="PTHR46536:SF2">
    <property type="entry name" value="ADP RIBOSYLATION FACTOR LIKE GTPASE 14 EFFECTOR PROTEIN LIKE"/>
    <property type="match status" value="1"/>
</dbReference>
<gene>
    <name evidence="3" type="primary">ARL14EPL</name>
</gene>
<evidence type="ECO:0000256" key="1">
    <source>
        <dbReference type="SAM" id="MobiDB-lite"/>
    </source>
</evidence>
<reference evidence="3" key="1">
    <citation type="submission" date="2025-08" db="UniProtKB">
        <authorList>
            <consortium name="Ensembl"/>
        </authorList>
    </citation>
    <scope>IDENTIFICATION</scope>
</reference>
<dbReference type="InterPro" id="IPR029264">
    <property type="entry name" value="ARF7EP_C"/>
</dbReference>
<dbReference type="Pfam" id="PF14949">
    <property type="entry name" value="ARF7EP_C"/>
    <property type="match status" value="1"/>
</dbReference>
<dbReference type="OMA" id="WVYDDIV"/>
<evidence type="ECO:0000259" key="2">
    <source>
        <dbReference type="Pfam" id="PF14949"/>
    </source>
</evidence>
<feature type="domain" description="ARF7 effector protein C-terminal" evidence="2">
    <location>
        <begin position="42"/>
        <end position="144"/>
    </location>
</feature>